<dbReference type="Proteomes" id="UP001595907">
    <property type="component" value="Unassembled WGS sequence"/>
</dbReference>
<reference evidence="4" key="1">
    <citation type="journal article" date="2019" name="Int. J. Syst. Evol. Microbiol.">
        <title>The Global Catalogue of Microorganisms (GCM) 10K type strain sequencing project: providing services to taxonomists for standard genome sequencing and annotation.</title>
        <authorList>
            <consortium name="The Broad Institute Genomics Platform"/>
            <consortium name="The Broad Institute Genome Sequencing Center for Infectious Disease"/>
            <person name="Wu L."/>
            <person name="Ma J."/>
        </authorList>
    </citation>
    <scope>NUCLEOTIDE SEQUENCE [LARGE SCALE GENOMIC DNA]</scope>
    <source>
        <strain evidence="4">CECT 8289</strain>
    </source>
</reference>
<dbReference type="EMBL" id="JBHSCZ010000001">
    <property type="protein sequence ID" value="MFC4262163.1"/>
    <property type="molecule type" value="Genomic_DNA"/>
</dbReference>
<gene>
    <name evidence="3" type="ORF">ACFOWM_04710</name>
</gene>
<feature type="chain" id="PRO_5047421026" evidence="1">
    <location>
        <begin position="20"/>
        <end position="381"/>
    </location>
</feature>
<accession>A0ABV8QR45</accession>
<organism evidence="3 4">
    <name type="scientific">Ferruginibacter yonginensis</name>
    <dbReference type="NCBI Taxonomy" id="1310416"/>
    <lineage>
        <taxon>Bacteria</taxon>
        <taxon>Pseudomonadati</taxon>
        <taxon>Bacteroidota</taxon>
        <taxon>Chitinophagia</taxon>
        <taxon>Chitinophagales</taxon>
        <taxon>Chitinophagaceae</taxon>
        <taxon>Ferruginibacter</taxon>
    </lineage>
</organism>
<dbReference type="Pfam" id="PF04389">
    <property type="entry name" value="Peptidase_M28"/>
    <property type="match status" value="1"/>
</dbReference>
<feature type="signal peptide" evidence="1">
    <location>
        <begin position="1"/>
        <end position="19"/>
    </location>
</feature>
<dbReference type="InterPro" id="IPR045175">
    <property type="entry name" value="M28_fam"/>
</dbReference>
<keyword evidence="4" id="KW-1185">Reference proteome</keyword>
<feature type="domain" description="Peptidase M28" evidence="2">
    <location>
        <begin position="183"/>
        <end position="376"/>
    </location>
</feature>
<dbReference type="PANTHER" id="PTHR12147">
    <property type="entry name" value="METALLOPEPTIDASE M28 FAMILY MEMBER"/>
    <property type="match status" value="1"/>
</dbReference>
<keyword evidence="1" id="KW-0732">Signal</keyword>
<dbReference type="SUPFAM" id="SSF53187">
    <property type="entry name" value="Zn-dependent exopeptidases"/>
    <property type="match status" value="1"/>
</dbReference>
<evidence type="ECO:0000313" key="4">
    <source>
        <dbReference type="Proteomes" id="UP001595907"/>
    </source>
</evidence>
<evidence type="ECO:0000259" key="2">
    <source>
        <dbReference type="Pfam" id="PF04389"/>
    </source>
</evidence>
<dbReference type="RefSeq" id="WP_379707524.1">
    <property type="nucleotide sequence ID" value="NZ_JBHSCZ010000001.1"/>
</dbReference>
<name>A0ABV8QR45_9BACT</name>
<comment type="caution">
    <text evidence="3">The sequence shown here is derived from an EMBL/GenBank/DDBJ whole genome shotgun (WGS) entry which is preliminary data.</text>
</comment>
<protein>
    <submittedName>
        <fullName evidence="3">M28 family metallopeptidase</fullName>
    </submittedName>
</protein>
<evidence type="ECO:0000313" key="3">
    <source>
        <dbReference type="EMBL" id="MFC4262163.1"/>
    </source>
</evidence>
<dbReference type="Gene3D" id="3.40.630.10">
    <property type="entry name" value="Zn peptidases"/>
    <property type="match status" value="1"/>
</dbReference>
<proteinExistence type="predicted"/>
<dbReference type="PANTHER" id="PTHR12147:SF26">
    <property type="entry name" value="PEPTIDASE M28 DOMAIN-CONTAINING PROTEIN"/>
    <property type="match status" value="1"/>
</dbReference>
<evidence type="ECO:0000256" key="1">
    <source>
        <dbReference type="SAM" id="SignalP"/>
    </source>
</evidence>
<sequence length="381" mass="42008">MKVVALFVNFMFTAFAVKAQDISYNKNIVNELTSSTYWGRGYTNNGMKKAADYLAAAFEKNGLQPLQKNKYLQPFTYNANSFPGKMEVTINGKKLTPGVDFIVSPDCKGVDAKGTLEQVDSVTFVDKKNSIIVVQNDKLTWSAAQKVVPYTVIEINKKTFTETPTSIKANIENELIKNFEANNVAAFVKGTAQPDSFIFITAHYDHLGGMGSNTYFPGANDNASGVALLLSLSKYYAAHPQKYSIGFILFAGEEIGLLGSKYFTEHPLTPLKNIRFLINTDLAGTGDEGITVVNATEFPKEFAIMNNINNNNKYLSAIGARGKAANSDHYWFTEKGVPAFFFYTRGGIAAYHDVFDKAETLPLNEQADLQSLLIAFITDLQ</sequence>
<dbReference type="InterPro" id="IPR007484">
    <property type="entry name" value="Peptidase_M28"/>
</dbReference>